<sequence>MTTPQQMRDKNIALLNQRGFKSATWMPLPAAVGDVSEETGFAGGTLRPELEIANRLLCHCAVFAWGSAPSEFEQRVTEFILNNELRRSMTDSELNIVNLPMDDARADYAHLIGWRLENMWSLAWILGLADEPSATTGQLPEETSGALLSLFLPGFTTTADSLLSRGQTQSIETVIEMEDRFYLAHNAVRSGQLGKAGMLPDDFDPVADGGAIHERRHSLTWSLAPGTRWDETDLST</sequence>
<proteinExistence type="predicted"/>
<name>A0ABP8M7F1_9BACT</name>
<dbReference type="InterPro" id="IPR025368">
    <property type="entry name" value="DUF4272"/>
</dbReference>
<dbReference type="RefSeq" id="WP_345319258.1">
    <property type="nucleotide sequence ID" value="NZ_BAABGA010000008.1"/>
</dbReference>
<keyword evidence="2" id="KW-1185">Reference proteome</keyword>
<comment type="caution">
    <text evidence="1">The sequence shown here is derived from an EMBL/GenBank/DDBJ whole genome shotgun (WGS) entry which is preliminary data.</text>
</comment>
<dbReference type="Pfam" id="PF14094">
    <property type="entry name" value="DUF4272"/>
    <property type="match status" value="1"/>
</dbReference>
<accession>A0ABP8M7F1</accession>
<organism evidence="1 2">
    <name type="scientific">Novipirellula rosea</name>
    <dbReference type="NCBI Taxonomy" id="1031540"/>
    <lineage>
        <taxon>Bacteria</taxon>
        <taxon>Pseudomonadati</taxon>
        <taxon>Planctomycetota</taxon>
        <taxon>Planctomycetia</taxon>
        <taxon>Pirellulales</taxon>
        <taxon>Pirellulaceae</taxon>
        <taxon>Novipirellula</taxon>
    </lineage>
</organism>
<evidence type="ECO:0008006" key="3">
    <source>
        <dbReference type="Google" id="ProtNLM"/>
    </source>
</evidence>
<evidence type="ECO:0000313" key="2">
    <source>
        <dbReference type="Proteomes" id="UP001500840"/>
    </source>
</evidence>
<gene>
    <name evidence="1" type="ORF">GCM10023156_06000</name>
</gene>
<protein>
    <recommendedName>
        <fullName evidence="3">DUF4272 domain-containing protein</fullName>
    </recommendedName>
</protein>
<reference evidence="2" key="1">
    <citation type="journal article" date="2019" name="Int. J. Syst. Evol. Microbiol.">
        <title>The Global Catalogue of Microorganisms (GCM) 10K type strain sequencing project: providing services to taxonomists for standard genome sequencing and annotation.</title>
        <authorList>
            <consortium name="The Broad Institute Genomics Platform"/>
            <consortium name="The Broad Institute Genome Sequencing Center for Infectious Disease"/>
            <person name="Wu L."/>
            <person name="Ma J."/>
        </authorList>
    </citation>
    <scope>NUCLEOTIDE SEQUENCE [LARGE SCALE GENOMIC DNA]</scope>
    <source>
        <strain evidence="2">JCM 17759</strain>
    </source>
</reference>
<evidence type="ECO:0000313" key="1">
    <source>
        <dbReference type="EMBL" id="GAA4445850.1"/>
    </source>
</evidence>
<dbReference type="EMBL" id="BAABGA010000008">
    <property type="protein sequence ID" value="GAA4445850.1"/>
    <property type="molecule type" value="Genomic_DNA"/>
</dbReference>
<dbReference type="Proteomes" id="UP001500840">
    <property type="component" value="Unassembled WGS sequence"/>
</dbReference>